<proteinExistence type="predicted"/>
<protein>
    <recommendedName>
        <fullName evidence="3">SHOCT domain-containing protein</fullName>
    </recommendedName>
</protein>
<gene>
    <name evidence="1" type="ORF">A7A78_08970</name>
</gene>
<dbReference type="Proteomes" id="UP000077552">
    <property type="component" value="Unassembled WGS sequence"/>
</dbReference>
<name>A0A1A9LG80_9FLAO</name>
<dbReference type="RefSeq" id="WP_068761016.1">
    <property type="nucleotide sequence ID" value="NZ_LXIE01000003.1"/>
</dbReference>
<organism evidence="1 2">
    <name type="scientific">Aequorivita soesokkakensis</name>
    <dbReference type="NCBI Taxonomy" id="1385699"/>
    <lineage>
        <taxon>Bacteria</taxon>
        <taxon>Pseudomonadati</taxon>
        <taxon>Bacteroidota</taxon>
        <taxon>Flavobacteriia</taxon>
        <taxon>Flavobacteriales</taxon>
        <taxon>Flavobacteriaceae</taxon>
        <taxon>Aequorivita</taxon>
    </lineage>
</organism>
<evidence type="ECO:0008006" key="3">
    <source>
        <dbReference type="Google" id="ProtNLM"/>
    </source>
</evidence>
<comment type="caution">
    <text evidence="1">The sequence shown here is derived from an EMBL/GenBank/DDBJ whole genome shotgun (WGS) entry which is preliminary data.</text>
</comment>
<dbReference type="AlphaFoldDB" id="A0A1A9LG80"/>
<dbReference type="EMBL" id="LXIE01000003">
    <property type="protein sequence ID" value="OAD92213.1"/>
    <property type="molecule type" value="Genomic_DNA"/>
</dbReference>
<evidence type="ECO:0000313" key="2">
    <source>
        <dbReference type="Proteomes" id="UP000077552"/>
    </source>
</evidence>
<reference evidence="1 2" key="1">
    <citation type="submission" date="2016-05" db="EMBL/GenBank/DDBJ databases">
        <title>Genome sequencing of Vitellibacter soesokkakensis RSSK-12.</title>
        <authorList>
            <person name="Thevarajoo S."/>
            <person name="Selvaratnam C."/>
            <person name="Goh K.M."/>
            <person name="Chan K.-G."/>
            <person name="Chong C.S."/>
        </authorList>
    </citation>
    <scope>NUCLEOTIDE SEQUENCE [LARGE SCALE GENOMIC DNA]</scope>
    <source>
        <strain evidence="1 2">RSSK-12</strain>
    </source>
</reference>
<dbReference type="OrthoDB" id="1356323at2"/>
<dbReference type="STRING" id="1385699.A7A78_08970"/>
<sequence length="166" mass="18614">MRILTFLLIFSTSLGYSQTAEYGKLTKKSEYKIYLTRTGDTLKVGDTLTVGIPTSDLGFTYISQGGQRVSNTLSDKKVIVDKLKTYGNKSSGYKLYAHFKGYGLLPVLIDYDIALELGEIKNTNIKITREQAIAKLKEAKELLDLEVITLAEYEKLKTELTPLIMN</sequence>
<keyword evidence="2" id="KW-1185">Reference proteome</keyword>
<accession>A0A1A9LG80</accession>
<evidence type="ECO:0000313" key="1">
    <source>
        <dbReference type="EMBL" id="OAD92213.1"/>
    </source>
</evidence>